<dbReference type="Proteomes" id="UP000016584">
    <property type="component" value="Unassembled WGS sequence"/>
</dbReference>
<dbReference type="InterPro" id="IPR018060">
    <property type="entry name" value="HTH_AraC"/>
</dbReference>
<dbReference type="PRINTS" id="PR00032">
    <property type="entry name" value="HTHARAC"/>
</dbReference>
<dbReference type="PANTHER" id="PTHR43280:SF32">
    <property type="entry name" value="TRANSCRIPTIONAL REGULATORY PROTEIN"/>
    <property type="match status" value="1"/>
</dbReference>
<dbReference type="Gene3D" id="1.10.10.60">
    <property type="entry name" value="Homeodomain-like"/>
    <property type="match status" value="1"/>
</dbReference>
<evidence type="ECO:0000256" key="2">
    <source>
        <dbReference type="ARBA" id="ARBA00023125"/>
    </source>
</evidence>
<dbReference type="EMBL" id="ATDL01000001">
    <property type="protein sequence ID" value="ERJ61406.1"/>
    <property type="molecule type" value="Genomic_DNA"/>
</dbReference>
<dbReference type="SMART" id="SM00342">
    <property type="entry name" value="HTH_ARAC"/>
    <property type="match status" value="1"/>
</dbReference>
<reference evidence="5 6" key="1">
    <citation type="journal article" date="2013" name="Genome Announc.">
        <title>The Draft Genome Sequence of Sphingomonas paucimobilis Strain HER1398 (Proteobacteria), Host to the Giant PAU Phage, Indicates That It Is a Member of the Genus Sphingobacterium (Bacteroidetes).</title>
        <authorList>
            <person name="White R.A.III."/>
            <person name="Suttle C.A."/>
        </authorList>
    </citation>
    <scope>NUCLEOTIDE SEQUENCE [LARGE SCALE GENOMIC DNA]</scope>
    <source>
        <strain evidence="5 6">HER1398</strain>
    </source>
</reference>
<dbReference type="PANTHER" id="PTHR43280">
    <property type="entry name" value="ARAC-FAMILY TRANSCRIPTIONAL REGULATOR"/>
    <property type="match status" value="1"/>
</dbReference>
<evidence type="ECO:0000313" key="5">
    <source>
        <dbReference type="EMBL" id="ERJ61406.1"/>
    </source>
</evidence>
<dbReference type="PATRIC" id="fig|1346330.5.peg.63"/>
<dbReference type="PROSITE" id="PS01124">
    <property type="entry name" value="HTH_ARAC_FAMILY_2"/>
    <property type="match status" value="1"/>
</dbReference>
<keyword evidence="2" id="KW-0238">DNA-binding</keyword>
<name>U2HI21_9SPHI</name>
<keyword evidence="6" id="KW-1185">Reference proteome</keyword>
<comment type="caution">
    <text evidence="5">The sequence shown here is derived from an EMBL/GenBank/DDBJ whole genome shotgun (WGS) entry which is preliminary data.</text>
</comment>
<dbReference type="InterPro" id="IPR009057">
    <property type="entry name" value="Homeodomain-like_sf"/>
</dbReference>
<feature type="domain" description="HTH araC/xylS-type" evidence="4">
    <location>
        <begin position="186"/>
        <end position="284"/>
    </location>
</feature>
<dbReference type="SUPFAM" id="SSF46689">
    <property type="entry name" value="Homeodomain-like"/>
    <property type="match status" value="1"/>
</dbReference>
<evidence type="ECO:0000256" key="3">
    <source>
        <dbReference type="ARBA" id="ARBA00023163"/>
    </source>
</evidence>
<accession>U2HI21</accession>
<dbReference type="eggNOG" id="COG2207">
    <property type="taxonomic scope" value="Bacteria"/>
</dbReference>
<evidence type="ECO:0000259" key="4">
    <source>
        <dbReference type="PROSITE" id="PS01124"/>
    </source>
</evidence>
<dbReference type="GO" id="GO:0043565">
    <property type="term" value="F:sequence-specific DNA binding"/>
    <property type="evidence" value="ECO:0007669"/>
    <property type="project" value="InterPro"/>
</dbReference>
<dbReference type="Pfam" id="PF12833">
    <property type="entry name" value="HTH_18"/>
    <property type="match status" value="1"/>
</dbReference>
<gene>
    <name evidence="5" type="ORF">M472_21860</name>
</gene>
<evidence type="ECO:0000313" key="6">
    <source>
        <dbReference type="Proteomes" id="UP000016584"/>
    </source>
</evidence>
<evidence type="ECO:0000256" key="1">
    <source>
        <dbReference type="ARBA" id="ARBA00023015"/>
    </source>
</evidence>
<dbReference type="InterPro" id="IPR020449">
    <property type="entry name" value="Tscrpt_reg_AraC-type_HTH"/>
</dbReference>
<protein>
    <recommendedName>
        <fullName evidence="4">HTH araC/xylS-type domain-containing protein</fullName>
    </recommendedName>
</protein>
<dbReference type="STRING" id="1346330.M472_21860"/>
<keyword evidence="1" id="KW-0805">Transcription regulation</keyword>
<dbReference type="GO" id="GO:0003700">
    <property type="term" value="F:DNA-binding transcription factor activity"/>
    <property type="evidence" value="ECO:0007669"/>
    <property type="project" value="InterPro"/>
</dbReference>
<dbReference type="AlphaFoldDB" id="U2HI21"/>
<organism evidence="5 6">
    <name type="scientific">Sphingobacterium paucimobilis HER1398</name>
    <dbReference type="NCBI Taxonomy" id="1346330"/>
    <lineage>
        <taxon>Bacteria</taxon>
        <taxon>Pseudomonadati</taxon>
        <taxon>Bacteroidota</taxon>
        <taxon>Sphingobacteriia</taxon>
        <taxon>Sphingobacteriales</taxon>
        <taxon>Sphingobacteriaceae</taxon>
        <taxon>Sphingobacterium</taxon>
    </lineage>
</organism>
<sequence>MVLQYLLKALLMEYGIRYVVGADLSPKANDLALKKEHYTLLFIKDAGCSLYFNQVLLDFPANSLIFVPFGTLLKSNPKESREFVLIYFTESFFCRSEWDCNFLQNFFSTSVDSSTYRFLSVPDEYLFYYEFVRTHLEMARKQSPESIQHVLAFNIIKQILLLGEVYLGDRDSARFMGESESAMVVNRFQQLIIEHVSKEKHVSYYADCLKVSPRKLAAYTKEVAGKTPKELITDGLVRVAKRLLANSKLSIKQIAWQLGYTDENNFSAFFSKEAGESPKKYRNNWKK</sequence>
<keyword evidence="3" id="KW-0804">Transcription</keyword>
<proteinExistence type="predicted"/>